<dbReference type="Pfam" id="PF00512">
    <property type="entry name" value="HisKA"/>
    <property type="match status" value="1"/>
</dbReference>
<dbReference type="PROSITE" id="PS50109">
    <property type="entry name" value="HIS_KIN"/>
    <property type="match status" value="1"/>
</dbReference>
<keyword evidence="6" id="KW-0418">Kinase</keyword>
<proteinExistence type="predicted"/>
<evidence type="ECO:0000256" key="8">
    <source>
        <dbReference type="ARBA" id="ARBA00023012"/>
    </source>
</evidence>
<evidence type="ECO:0000256" key="1">
    <source>
        <dbReference type="ARBA" id="ARBA00000085"/>
    </source>
</evidence>
<evidence type="ECO:0000256" key="4">
    <source>
        <dbReference type="ARBA" id="ARBA00022679"/>
    </source>
</evidence>
<dbReference type="AlphaFoldDB" id="A0A932GPV6"/>
<evidence type="ECO:0000256" key="6">
    <source>
        <dbReference type="ARBA" id="ARBA00022777"/>
    </source>
</evidence>
<comment type="caution">
    <text evidence="11">The sequence shown here is derived from an EMBL/GenBank/DDBJ whole genome shotgun (WGS) entry which is preliminary data.</text>
</comment>
<keyword evidence="5" id="KW-0547">Nucleotide-binding</keyword>
<dbReference type="Gene3D" id="3.30.565.10">
    <property type="entry name" value="Histidine kinase-like ATPase, C-terminal domain"/>
    <property type="match status" value="1"/>
</dbReference>
<accession>A0A932GPV6</accession>
<dbReference type="SUPFAM" id="SSF47384">
    <property type="entry name" value="Homodimeric domain of signal transducing histidine kinase"/>
    <property type="match status" value="1"/>
</dbReference>
<evidence type="ECO:0000256" key="3">
    <source>
        <dbReference type="ARBA" id="ARBA00022553"/>
    </source>
</evidence>
<evidence type="ECO:0000256" key="7">
    <source>
        <dbReference type="ARBA" id="ARBA00022840"/>
    </source>
</evidence>
<dbReference type="GO" id="GO:0006355">
    <property type="term" value="P:regulation of DNA-templated transcription"/>
    <property type="evidence" value="ECO:0007669"/>
    <property type="project" value="InterPro"/>
</dbReference>
<dbReference type="InterPro" id="IPR005467">
    <property type="entry name" value="His_kinase_dom"/>
</dbReference>
<feature type="domain" description="PAS" evidence="10">
    <location>
        <begin position="17"/>
        <end position="86"/>
    </location>
</feature>
<dbReference type="InterPro" id="IPR036097">
    <property type="entry name" value="HisK_dim/P_sf"/>
</dbReference>
<organism evidence="11 12">
    <name type="scientific">Tectimicrobiota bacterium</name>
    <dbReference type="NCBI Taxonomy" id="2528274"/>
    <lineage>
        <taxon>Bacteria</taxon>
        <taxon>Pseudomonadati</taxon>
        <taxon>Nitrospinota/Tectimicrobiota group</taxon>
        <taxon>Candidatus Tectimicrobiota</taxon>
    </lineage>
</organism>
<evidence type="ECO:0000259" key="9">
    <source>
        <dbReference type="PROSITE" id="PS50109"/>
    </source>
</evidence>
<dbReference type="SMART" id="SM00388">
    <property type="entry name" value="HisKA"/>
    <property type="match status" value="1"/>
</dbReference>
<evidence type="ECO:0000313" key="11">
    <source>
        <dbReference type="EMBL" id="MBI3014971.1"/>
    </source>
</evidence>
<evidence type="ECO:0000256" key="2">
    <source>
        <dbReference type="ARBA" id="ARBA00012438"/>
    </source>
</evidence>
<dbReference type="SMART" id="SM00091">
    <property type="entry name" value="PAS"/>
    <property type="match status" value="1"/>
</dbReference>
<dbReference type="PANTHER" id="PTHR43065:SF10">
    <property type="entry name" value="PEROXIDE STRESS-ACTIVATED HISTIDINE KINASE MAK3"/>
    <property type="match status" value="1"/>
</dbReference>
<keyword evidence="4" id="KW-0808">Transferase</keyword>
<dbReference type="SUPFAM" id="SSF55785">
    <property type="entry name" value="PYP-like sensor domain (PAS domain)"/>
    <property type="match status" value="1"/>
</dbReference>
<comment type="catalytic activity">
    <reaction evidence="1">
        <text>ATP + protein L-histidine = ADP + protein N-phospho-L-histidine.</text>
        <dbReference type="EC" id="2.7.13.3"/>
    </reaction>
</comment>
<dbReference type="Gene3D" id="1.10.287.130">
    <property type="match status" value="1"/>
</dbReference>
<dbReference type="SUPFAM" id="SSF55874">
    <property type="entry name" value="ATPase domain of HSP90 chaperone/DNA topoisomerase II/histidine kinase"/>
    <property type="match status" value="1"/>
</dbReference>
<dbReference type="InterPro" id="IPR004358">
    <property type="entry name" value="Sig_transdc_His_kin-like_C"/>
</dbReference>
<dbReference type="Pfam" id="PF02518">
    <property type="entry name" value="HATPase_c"/>
    <property type="match status" value="1"/>
</dbReference>
<gene>
    <name evidence="11" type="ORF">HYY65_07945</name>
</gene>
<name>A0A932GPV6_UNCTE</name>
<feature type="domain" description="Histidine kinase" evidence="9">
    <location>
        <begin position="154"/>
        <end position="374"/>
    </location>
</feature>
<dbReference type="GO" id="GO:0000155">
    <property type="term" value="F:phosphorelay sensor kinase activity"/>
    <property type="evidence" value="ECO:0007669"/>
    <property type="project" value="InterPro"/>
</dbReference>
<evidence type="ECO:0000259" key="10">
    <source>
        <dbReference type="PROSITE" id="PS50112"/>
    </source>
</evidence>
<evidence type="ECO:0000256" key="5">
    <source>
        <dbReference type="ARBA" id="ARBA00022741"/>
    </source>
</evidence>
<dbReference type="InterPro" id="IPR035965">
    <property type="entry name" value="PAS-like_dom_sf"/>
</dbReference>
<evidence type="ECO:0000313" key="12">
    <source>
        <dbReference type="Proteomes" id="UP000741360"/>
    </source>
</evidence>
<dbReference type="InterPro" id="IPR003661">
    <property type="entry name" value="HisK_dim/P_dom"/>
</dbReference>
<dbReference type="EMBL" id="JACPSX010000150">
    <property type="protein sequence ID" value="MBI3014971.1"/>
    <property type="molecule type" value="Genomic_DNA"/>
</dbReference>
<dbReference type="InterPro" id="IPR003594">
    <property type="entry name" value="HATPase_dom"/>
</dbReference>
<dbReference type="PRINTS" id="PR00344">
    <property type="entry name" value="BCTRLSENSOR"/>
</dbReference>
<dbReference type="Gene3D" id="3.30.450.20">
    <property type="entry name" value="PAS domain"/>
    <property type="match status" value="1"/>
</dbReference>
<keyword evidence="7" id="KW-0067">ATP-binding</keyword>
<dbReference type="EC" id="2.7.13.3" evidence="2"/>
<dbReference type="InterPro" id="IPR036890">
    <property type="entry name" value="HATPase_C_sf"/>
</dbReference>
<dbReference type="CDD" id="cd00082">
    <property type="entry name" value="HisKA"/>
    <property type="match status" value="1"/>
</dbReference>
<dbReference type="InterPro" id="IPR000014">
    <property type="entry name" value="PAS"/>
</dbReference>
<dbReference type="SMART" id="SM00387">
    <property type="entry name" value="HATPase_c"/>
    <property type="match status" value="1"/>
</dbReference>
<protein>
    <recommendedName>
        <fullName evidence="2">histidine kinase</fullName>
        <ecNumber evidence="2">2.7.13.3</ecNumber>
    </recommendedName>
</protein>
<sequence>MGKNPPEIREKGAEKDEENYLESVLASLSDGVLTVNESLHITTVNQAMEELSHLPAAKMLGEPFGVAFPDQRKVEDLLLQAAREGKTFFLTDHPLKTPQGRLLLTGVTISPLTNREGETLGAVMDVRDMSRLKGLEESERISDHLDVVATMTAGMAHEIKNPLGGIKGAAQLLLEELNSTDLKEYPRIIIREVERVNAILEVLLGLSAPRAPRQEPVNIHRILESILLLERQTPQGKKISFQVQYDPSLPEVIGDEEQMTQLILNLVRNGVEAMTEGGTLILSTRTAADLPLARRDRTGQAQRMILVEISDTGGGIPPELMDKIFTPYFTTKPRGTGLGLALANQIVRAHRGKLEVQSFSRKGTTVRVYLPASSRGK</sequence>
<dbReference type="PANTHER" id="PTHR43065">
    <property type="entry name" value="SENSOR HISTIDINE KINASE"/>
    <property type="match status" value="1"/>
</dbReference>
<dbReference type="Proteomes" id="UP000741360">
    <property type="component" value="Unassembled WGS sequence"/>
</dbReference>
<dbReference type="InterPro" id="IPR013767">
    <property type="entry name" value="PAS_fold"/>
</dbReference>
<dbReference type="CDD" id="cd00130">
    <property type="entry name" value="PAS"/>
    <property type="match status" value="1"/>
</dbReference>
<keyword evidence="3" id="KW-0597">Phosphoprotein</keyword>
<dbReference type="GO" id="GO:0005524">
    <property type="term" value="F:ATP binding"/>
    <property type="evidence" value="ECO:0007669"/>
    <property type="project" value="UniProtKB-KW"/>
</dbReference>
<dbReference type="Pfam" id="PF00989">
    <property type="entry name" value="PAS"/>
    <property type="match status" value="1"/>
</dbReference>
<keyword evidence="8" id="KW-0902">Two-component regulatory system</keyword>
<reference evidence="11" key="1">
    <citation type="submission" date="2020-07" db="EMBL/GenBank/DDBJ databases">
        <title>Huge and variable diversity of episymbiotic CPR bacteria and DPANN archaea in groundwater ecosystems.</title>
        <authorList>
            <person name="He C.Y."/>
            <person name="Keren R."/>
            <person name="Whittaker M."/>
            <person name="Farag I.F."/>
            <person name="Doudna J."/>
            <person name="Cate J.H.D."/>
            <person name="Banfield J.F."/>
        </authorList>
    </citation>
    <scope>NUCLEOTIDE SEQUENCE</scope>
    <source>
        <strain evidence="11">NC_groundwater_717_Ag_S-0.2um_59_8</strain>
    </source>
</reference>
<dbReference type="PROSITE" id="PS50112">
    <property type="entry name" value="PAS"/>
    <property type="match status" value="1"/>
</dbReference>
<dbReference type="NCBIfam" id="TIGR00229">
    <property type="entry name" value="sensory_box"/>
    <property type="match status" value="1"/>
</dbReference>